<sequence length="254" mass="28555">MGPQYRNLRSAHEARLDATLRTYFAGDAKVEYKIASPFPPPCYFTNGIAGPKEQPFIKDHTGTPFMFYLHGLSGKQRTRLLSDMVIPTNFETYMILDPTDFISDFAFTIDGLNAPPTEQGQKMVEKLLKDKLYMTDKVWTFLSSHHDAIPPSVHDDKVLAMVILSLIARSIWIEGRCGEPGCQGWNIWIPHPSKIPCHHVEWLNMLKSAFPIRTGSGFGGTARLIKVPFFCKGCKGTSHPTMQCPIKEQLGDLL</sequence>
<proteinExistence type="predicted"/>
<organism evidence="1 2">
    <name type="scientific">Armillaria tabescens</name>
    <name type="common">Ringless honey mushroom</name>
    <name type="synonym">Agaricus tabescens</name>
    <dbReference type="NCBI Taxonomy" id="1929756"/>
    <lineage>
        <taxon>Eukaryota</taxon>
        <taxon>Fungi</taxon>
        <taxon>Dikarya</taxon>
        <taxon>Basidiomycota</taxon>
        <taxon>Agaricomycotina</taxon>
        <taxon>Agaricomycetes</taxon>
        <taxon>Agaricomycetidae</taxon>
        <taxon>Agaricales</taxon>
        <taxon>Marasmiineae</taxon>
        <taxon>Physalacriaceae</taxon>
        <taxon>Desarmillaria</taxon>
    </lineage>
</organism>
<comment type="caution">
    <text evidence="1">The sequence shown here is derived from an EMBL/GenBank/DDBJ whole genome shotgun (WGS) entry which is preliminary data.</text>
</comment>
<evidence type="ECO:0000313" key="1">
    <source>
        <dbReference type="EMBL" id="KAK0452736.1"/>
    </source>
</evidence>
<gene>
    <name evidence="1" type="ORF">EV420DRAFT_1645587</name>
</gene>
<evidence type="ECO:0000313" key="2">
    <source>
        <dbReference type="Proteomes" id="UP001175211"/>
    </source>
</evidence>
<reference evidence="1" key="1">
    <citation type="submission" date="2023-06" db="EMBL/GenBank/DDBJ databases">
        <authorList>
            <consortium name="Lawrence Berkeley National Laboratory"/>
            <person name="Ahrendt S."/>
            <person name="Sahu N."/>
            <person name="Indic B."/>
            <person name="Wong-Bajracharya J."/>
            <person name="Merenyi Z."/>
            <person name="Ke H.-M."/>
            <person name="Monk M."/>
            <person name="Kocsube S."/>
            <person name="Drula E."/>
            <person name="Lipzen A."/>
            <person name="Balint B."/>
            <person name="Henrissat B."/>
            <person name="Andreopoulos B."/>
            <person name="Martin F.M."/>
            <person name="Harder C.B."/>
            <person name="Rigling D."/>
            <person name="Ford K.L."/>
            <person name="Foster G.D."/>
            <person name="Pangilinan J."/>
            <person name="Papanicolaou A."/>
            <person name="Barry K."/>
            <person name="LaButti K."/>
            <person name="Viragh M."/>
            <person name="Koriabine M."/>
            <person name="Yan M."/>
            <person name="Riley R."/>
            <person name="Champramary S."/>
            <person name="Plett K.L."/>
            <person name="Tsai I.J."/>
            <person name="Slot J."/>
            <person name="Sipos G."/>
            <person name="Plett J."/>
            <person name="Nagy L.G."/>
            <person name="Grigoriev I.V."/>
        </authorList>
    </citation>
    <scope>NUCLEOTIDE SEQUENCE</scope>
    <source>
        <strain evidence="1">CCBAS 213</strain>
    </source>
</reference>
<dbReference type="GeneID" id="85361345"/>
<dbReference type="RefSeq" id="XP_060328072.1">
    <property type="nucleotide sequence ID" value="XM_060477797.1"/>
</dbReference>
<dbReference type="AlphaFoldDB" id="A0AA39K196"/>
<keyword evidence="2" id="KW-1185">Reference proteome</keyword>
<protein>
    <submittedName>
        <fullName evidence="1">Uncharacterized protein</fullName>
    </submittedName>
</protein>
<dbReference type="Proteomes" id="UP001175211">
    <property type="component" value="Unassembled WGS sequence"/>
</dbReference>
<name>A0AA39K196_ARMTA</name>
<dbReference type="EMBL" id="JAUEPS010000030">
    <property type="protein sequence ID" value="KAK0452736.1"/>
    <property type="molecule type" value="Genomic_DNA"/>
</dbReference>
<accession>A0AA39K196</accession>